<dbReference type="GeneID" id="89685060"/>
<evidence type="ECO:0000313" key="1">
    <source>
        <dbReference type="EMBL" id="MBW8287092.1"/>
    </source>
</evidence>
<keyword evidence="2" id="KW-1185">Reference proteome</keyword>
<reference evidence="1 2" key="1">
    <citation type="submission" date="2021-05" db="EMBL/GenBank/DDBJ databases">
        <title>Draft Whole Genome Sequencing Of Biosensor Chromobacterium violaceum Strain CV026 Reveals A Regulatory RNA In Chromobacterium violaceum Phenotype Regulatory Network.</title>
        <authorList>
            <person name="Hong K.W."/>
            <person name="Chan K.G."/>
            <person name="Chang C.-Y."/>
        </authorList>
    </citation>
    <scope>NUCLEOTIDE SEQUENCE [LARGE SCALE GENOMIC DNA]</scope>
    <source>
        <strain evidence="1 2">ATCC 31532</strain>
    </source>
</reference>
<dbReference type="EMBL" id="JAHDTB010000003">
    <property type="protein sequence ID" value="MBW8287092.1"/>
    <property type="molecule type" value="Genomic_DNA"/>
</dbReference>
<comment type="caution">
    <text evidence="1">The sequence shown here is derived from an EMBL/GenBank/DDBJ whole genome shotgun (WGS) entry which is preliminary data.</text>
</comment>
<evidence type="ECO:0000313" key="2">
    <source>
        <dbReference type="Proteomes" id="UP000711178"/>
    </source>
</evidence>
<evidence type="ECO:0008006" key="3">
    <source>
        <dbReference type="Google" id="ProtNLM"/>
    </source>
</evidence>
<name>A0ABS7FAT6_9NEIS</name>
<sequence length="175" mass="19176">MSDSNRATWNFLADTYWYVTQPDLPALRFDPGDNALSWQSDQTVWHISGYRNGYFWGVCSALLTDPGAEGGTPQLRSLVGTVTADGALQISFVRDGALRDSVITGFGRLLQWDGEWACQMQMTAAASGGQTLHWANMRQTRPGDPSWDQLPGTGYSVPDMLEGASYPQFSTDQAA</sequence>
<protein>
    <recommendedName>
        <fullName evidence="3">DUF1349 domain-containing protein</fullName>
    </recommendedName>
</protein>
<proteinExistence type="predicted"/>
<gene>
    <name evidence="1" type="ORF">KIF53_05550</name>
</gene>
<dbReference type="RefSeq" id="WP_043574556.1">
    <property type="nucleotide sequence ID" value="NZ_CP142381.1"/>
</dbReference>
<dbReference type="Proteomes" id="UP000711178">
    <property type="component" value="Unassembled WGS sequence"/>
</dbReference>
<organism evidence="1 2">
    <name type="scientific">Chromobacterium subtsugae</name>
    <dbReference type="NCBI Taxonomy" id="251747"/>
    <lineage>
        <taxon>Bacteria</taxon>
        <taxon>Pseudomonadati</taxon>
        <taxon>Pseudomonadota</taxon>
        <taxon>Betaproteobacteria</taxon>
        <taxon>Neisseriales</taxon>
        <taxon>Chromobacteriaceae</taxon>
        <taxon>Chromobacterium</taxon>
    </lineage>
</organism>
<accession>A0ABS7FAT6</accession>